<keyword evidence="1" id="KW-0813">Transport</keyword>
<keyword evidence="1" id="KW-1133">Transmembrane helix</keyword>
<evidence type="ECO:0000313" key="3">
    <source>
        <dbReference type="Proteomes" id="UP000000674"/>
    </source>
</evidence>
<protein>
    <recommendedName>
        <fullName evidence="1">Probable queuosine precursor transporter</fullName>
        <shortName evidence="1">Q precursor transporter</shortName>
    </recommendedName>
</protein>
<comment type="subcellular location">
    <subcellularLocation>
        <location evidence="1">Cell membrane</location>
        <topology evidence="1">Multi-pass membrane protein</topology>
    </subcellularLocation>
</comment>
<dbReference type="HAMAP" id="MF_02088">
    <property type="entry name" value="Q_prec_transport"/>
    <property type="match status" value="1"/>
</dbReference>
<evidence type="ECO:0000256" key="1">
    <source>
        <dbReference type="HAMAP-Rule" id="MF_02088"/>
    </source>
</evidence>
<feature type="transmembrane region" description="Helical" evidence="1">
    <location>
        <begin position="60"/>
        <end position="79"/>
    </location>
</feature>
<comment type="function">
    <text evidence="1">Involved in the import of queuosine (Q) precursors, required for Q precursor salvage.</text>
</comment>
<keyword evidence="1" id="KW-0812">Transmembrane</keyword>
<dbReference type="Proteomes" id="UP000000674">
    <property type="component" value="Chromosome"/>
</dbReference>
<feature type="transmembrane region" description="Helical" evidence="1">
    <location>
        <begin position="6"/>
        <end position="23"/>
    </location>
</feature>
<feature type="transmembrane region" description="Helical" evidence="1">
    <location>
        <begin position="198"/>
        <end position="218"/>
    </location>
</feature>
<dbReference type="EMBL" id="CP000477">
    <property type="protein sequence ID" value="ABK15353.1"/>
    <property type="molecule type" value="Genomic_DNA"/>
</dbReference>
<sequence>MFALLLIWIGLVSSFTILGSWYARSFGRSDMLLGIYVAFGIFSNIAAAKTAEFDLVIGTFYAPAVVIVFSVTFLLTDVVNERFGLQETRRMISIAFLSQIMISLFSWLVVELPPAPFFPHQNAIEVLLEQVPRIVLASWVAFFVSENLDAVVFAWFKSKTKGRHLWARNALSSIPAMLIDSTLFITIAFYGVMPVVPLIIGITITKWLVALVDIPFMYMNRWILYRNQSTDVFSIS</sequence>
<comment type="similarity">
    <text evidence="1">Belongs to the vitamin uptake transporter (VUT/ECF) (TC 2.A.88) family. Q precursor transporter subfamily.</text>
</comment>
<feature type="transmembrane region" description="Helical" evidence="1">
    <location>
        <begin position="168"/>
        <end position="192"/>
    </location>
</feature>
<organism evidence="2 3">
    <name type="scientific">Methanothrix thermoacetophila (strain DSM 6194 / JCM 14653 / NBRC 101360 / PT)</name>
    <name type="common">Methanosaeta thermophila</name>
    <dbReference type="NCBI Taxonomy" id="349307"/>
    <lineage>
        <taxon>Archaea</taxon>
        <taxon>Methanobacteriati</taxon>
        <taxon>Methanobacteriota</taxon>
        <taxon>Stenosarchaea group</taxon>
        <taxon>Methanomicrobia</taxon>
        <taxon>Methanotrichales</taxon>
        <taxon>Methanotrichaceae</taxon>
        <taxon>Methanothrix</taxon>
    </lineage>
</organism>
<reference evidence="2 3" key="1">
    <citation type="submission" date="2006-10" db="EMBL/GenBank/DDBJ databases">
        <title>Complete sequence of Methanosaeta thermophila PT.</title>
        <authorList>
            <consortium name="US DOE Joint Genome Institute"/>
            <person name="Copeland A."/>
            <person name="Lucas S."/>
            <person name="Lapidus A."/>
            <person name="Barry K."/>
            <person name="Detter J.C."/>
            <person name="Glavina del Rio T."/>
            <person name="Hammon N."/>
            <person name="Israni S."/>
            <person name="Pitluck S."/>
            <person name="Chain P."/>
            <person name="Malfatti S."/>
            <person name="Shin M."/>
            <person name="Vergez L."/>
            <person name="Schmutz J."/>
            <person name="Larimer F."/>
            <person name="Land M."/>
            <person name="Hauser L."/>
            <person name="Kyrpides N."/>
            <person name="Kim E."/>
            <person name="Smith K.S."/>
            <person name="Ingram-Smith C."/>
            <person name="Richardson P."/>
        </authorList>
    </citation>
    <scope>NUCLEOTIDE SEQUENCE [LARGE SCALE GENOMIC DNA]</scope>
    <source>
        <strain evidence="3">DSM 6194 / JCM 14653 / NBRC 101360 / PT</strain>
    </source>
</reference>
<feature type="transmembrane region" description="Helical" evidence="1">
    <location>
        <begin position="134"/>
        <end position="156"/>
    </location>
</feature>
<dbReference type="InterPro" id="IPR003744">
    <property type="entry name" value="YhhQ"/>
</dbReference>
<dbReference type="KEGG" id="mtp:Mthe_1583"/>
<dbReference type="AlphaFoldDB" id="A0B9H9"/>
<dbReference type="GeneID" id="4461911"/>
<keyword evidence="1" id="KW-0472">Membrane</keyword>
<dbReference type="PANTHER" id="PTHR34300:SF2">
    <property type="entry name" value="QUEUOSINE PRECURSOR TRANSPORTER-RELATED"/>
    <property type="match status" value="1"/>
</dbReference>
<dbReference type="RefSeq" id="WP_011696732.1">
    <property type="nucleotide sequence ID" value="NC_008553.1"/>
</dbReference>
<dbReference type="GO" id="GO:0022857">
    <property type="term" value="F:transmembrane transporter activity"/>
    <property type="evidence" value="ECO:0007669"/>
    <property type="project" value="UniProtKB-UniRule"/>
</dbReference>
<proteinExistence type="inferred from homology"/>
<dbReference type="OrthoDB" id="82146at2157"/>
<keyword evidence="3" id="KW-1185">Reference proteome</keyword>
<feature type="transmembrane region" description="Helical" evidence="1">
    <location>
        <begin position="30"/>
        <end position="48"/>
    </location>
</feature>
<dbReference type="STRING" id="349307.Mthe_1583"/>
<gene>
    <name evidence="2" type="ordered locus">Mthe_1583</name>
</gene>
<keyword evidence="1" id="KW-1003">Cell membrane</keyword>
<dbReference type="PANTHER" id="PTHR34300">
    <property type="entry name" value="QUEUOSINE PRECURSOR TRANSPORTER-RELATED"/>
    <property type="match status" value="1"/>
</dbReference>
<dbReference type="GO" id="GO:0005886">
    <property type="term" value="C:plasma membrane"/>
    <property type="evidence" value="ECO:0007669"/>
    <property type="project" value="UniProtKB-SubCell"/>
</dbReference>
<evidence type="ECO:0000313" key="2">
    <source>
        <dbReference type="EMBL" id="ABK15353.1"/>
    </source>
</evidence>
<accession>A0B9H9</accession>
<dbReference type="Pfam" id="PF02592">
    <property type="entry name" value="Vut_1"/>
    <property type="match status" value="1"/>
</dbReference>
<dbReference type="HOGENOM" id="CLU_075503_0_1_2"/>
<dbReference type="NCBIfam" id="TIGR00697">
    <property type="entry name" value="queuosine precursor transporter"/>
    <property type="match status" value="1"/>
</dbReference>
<feature type="transmembrane region" description="Helical" evidence="1">
    <location>
        <begin position="91"/>
        <end position="110"/>
    </location>
</feature>
<name>A0B9H9_METTP</name>